<dbReference type="InterPro" id="IPR003416">
    <property type="entry name" value="MgtC/SapB/SrpB/YhiD_fam"/>
</dbReference>
<organism evidence="8">
    <name type="scientific">mine drainage metagenome</name>
    <dbReference type="NCBI Taxonomy" id="410659"/>
    <lineage>
        <taxon>unclassified sequences</taxon>
        <taxon>metagenomes</taxon>
        <taxon>ecological metagenomes</taxon>
    </lineage>
</organism>
<evidence type="ECO:0000313" key="8">
    <source>
        <dbReference type="EMBL" id="OIR14141.1"/>
    </source>
</evidence>
<dbReference type="InterPro" id="IPR049177">
    <property type="entry name" value="MgtC_SapB_SrpB_YhiD_N"/>
</dbReference>
<dbReference type="PANTHER" id="PTHR33778:SF1">
    <property type="entry name" value="MAGNESIUM TRANSPORTER YHID-RELATED"/>
    <property type="match status" value="1"/>
</dbReference>
<protein>
    <submittedName>
        <fullName evidence="8">Putative Mg(2+) transport ATPase</fullName>
    </submittedName>
</protein>
<dbReference type="EMBL" id="MLJW01000012">
    <property type="protein sequence ID" value="OIR14141.1"/>
    <property type="molecule type" value="Genomic_DNA"/>
</dbReference>
<keyword evidence="4 6" id="KW-1133">Transmembrane helix</keyword>
<dbReference type="PANTHER" id="PTHR33778">
    <property type="entry name" value="PROTEIN MGTC"/>
    <property type="match status" value="1"/>
</dbReference>
<evidence type="ECO:0000256" key="2">
    <source>
        <dbReference type="ARBA" id="ARBA00022475"/>
    </source>
</evidence>
<feature type="transmembrane region" description="Helical" evidence="6">
    <location>
        <begin position="36"/>
        <end position="55"/>
    </location>
</feature>
<feature type="transmembrane region" description="Helical" evidence="6">
    <location>
        <begin position="6"/>
        <end position="24"/>
    </location>
</feature>
<dbReference type="AlphaFoldDB" id="A0A1J5TCW6"/>
<dbReference type="PRINTS" id="PR01837">
    <property type="entry name" value="MGTCSAPBPROT"/>
</dbReference>
<keyword evidence="5 6" id="KW-0472">Membrane</keyword>
<keyword evidence="3 6" id="KW-0812">Transmembrane</keyword>
<feature type="transmembrane region" description="Helical" evidence="6">
    <location>
        <begin position="61"/>
        <end position="78"/>
    </location>
</feature>
<evidence type="ECO:0000259" key="7">
    <source>
        <dbReference type="Pfam" id="PF02308"/>
    </source>
</evidence>
<comment type="caution">
    <text evidence="8">The sequence shown here is derived from an EMBL/GenBank/DDBJ whole genome shotgun (WGS) entry which is preliminary data.</text>
</comment>
<comment type="subcellular location">
    <subcellularLocation>
        <location evidence="1">Cell membrane</location>
        <topology evidence="1">Multi-pass membrane protein</topology>
    </subcellularLocation>
</comment>
<reference evidence="8" key="1">
    <citation type="submission" date="2016-10" db="EMBL/GenBank/DDBJ databases">
        <title>Sequence of Gallionella enrichment culture.</title>
        <authorList>
            <person name="Poehlein A."/>
            <person name="Muehling M."/>
            <person name="Daniel R."/>
        </authorList>
    </citation>
    <scope>NUCLEOTIDE SEQUENCE</scope>
</reference>
<sequence length="209" mass="23438">MFIHTEHIIQIIAAFVVGGLLGLEREYHSKPAGFRTMILICVGSCLFTILSTTFAENPDRIASNILTGIGFIGAGVVFKEGINISGITSAATIWIAASLGMCIGLKFYGLALFVAVLVMIVLIVLSRLEESFDNLHQVKQYKIRFKAYEYSVEELENELKKIDVYFVRYKVGKQNDEVLAEYKIEAIQSKREKVNRYLINNKSIVGFDV</sequence>
<accession>A0A1J5TCW6</accession>
<evidence type="ECO:0000256" key="3">
    <source>
        <dbReference type="ARBA" id="ARBA00022692"/>
    </source>
</evidence>
<evidence type="ECO:0000256" key="1">
    <source>
        <dbReference type="ARBA" id="ARBA00004651"/>
    </source>
</evidence>
<dbReference type="Pfam" id="PF02308">
    <property type="entry name" value="MgtC"/>
    <property type="match status" value="1"/>
</dbReference>
<feature type="domain" description="MgtC/SapB/SrpB/YhiD N-terminal" evidence="7">
    <location>
        <begin position="12"/>
        <end position="130"/>
    </location>
</feature>
<keyword evidence="2" id="KW-1003">Cell membrane</keyword>
<feature type="transmembrane region" description="Helical" evidence="6">
    <location>
        <begin position="107"/>
        <end position="125"/>
    </location>
</feature>
<evidence type="ECO:0000256" key="6">
    <source>
        <dbReference type="SAM" id="Phobius"/>
    </source>
</evidence>
<proteinExistence type="predicted"/>
<dbReference type="GO" id="GO:0005886">
    <property type="term" value="C:plasma membrane"/>
    <property type="evidence" value="ECO:0007669"/>
    <property type="project" value="UniProtKB-SubCell"/>
</dbReference>
<evidence type="ECO:0000256" key="5">
    <source>
        <dbReference type="ARBA" id="ARBA00023136"/>
    </source>
</evidence>
<name>A0A1J5TCW6_9ZZZZ</name>
<gene>
    <name evidence="8" type="ORF">GALL_46010</name>
</gene>
<evidence type="ECO:0000256" key="4">
    <source>
        <dbReference type="ARBA" id="ARBA00022989"/>
    </source>
</evidence>